<dbReference type="Proteomes" id="UP001551675">
    <property type="component" value="Unassembled WGS sequence"/>
</dbReference>
<dbReference type="SMART" id="SM00858">
    <property type="entry name" value="SAF"/>
    <property type="match status" value="1"/>
</dbReference>
<evidence type="ECO:0000256" key="1">
    <source>
        <dbReference type="SAM" id="SignalP"/>
    </source>
</evidence>
<evidence type="ECO:0000313" key="4">
    <source>
        <dbReference type="Proteomes" id="UP001551675"/>
    </source>
</evidence>
<evidence type="ECO:0000313" key="3">
    <source>
        <dbReference type="EMBL" id="MEV0974835.1"/>
    </source>
</evidence>
<accession>A0ABV3GT77</accession>
<protein>
    <submittedName>
        <fullName evidence="3">SAF domain-containing protein</fullName>
    </submittedName>
</protein>
<dbReference type="InterPro" id="IPR013974">
    <property type="entry name" value="SAF"/>
</dbReference>
<feature type="signal peptide" evidence="1">
    <location>
        <begin position="1"/>
        <end position="27"/>
    </location>
</feature>
<organism evidence="3 4">
    <name type="scientific">Microtetraspora glauca</name>
    <dbReference type="NCBI Taxonomy" id="1996"/>
    <lineage>
        <taxon>Bacteria</taxon>
        <taxon>Bacillati</taxon>
        <taxon>Actinomycetota</taxon>
        <taxon>Actinomycetes</taxon>
        <taxon>Streptosporangiales</taxon>
        <taxon>Streptosporangiaceae</taxon>
        <taxon>Microtetraspora</taxon>
    </lineage>
</organism>
<keyword evidence="4" id="KW-1185">Reference proteome</keyword>
<sequence length="197" mass="20078">MRALSRPLARHRRLIAAFLAATAVACALLSVRQPSGVAVLAAARDLSGGRVSAQDVTVVRLPPEAVPDGAFDERASVVGRVLSGPVRRGELLTDARLLGRGFLSTLGSGLVATPVRLADADAATLLSPGDVVDVLAAFGQEAAPQAVTVARQVTVVTRPAAGAVEGALLVLATTSEQATALARAQSASRLSVTIHPR</sequence>
<evidence type="ECO:0000259" key="2">
    <source>
        <dbReference type="SMART" id="SM00858"/>
    </source>
</evidence>
<gene>
    <name evidence="3" type="ORF">AB0I59_40125</name>
</gene>
<feature type="domain" description="SAF" evidence="2">
    <location>
        <begin position="37"/>
        <end position="98"/>
    </location>
</feature>
<dbReference type="Pfam" id="PF08666">
    <property type="entry name" value="SAF"/>
    <property type="match status" value="1"/>
</dbReference>
<feature type="chain" id="PRO_5045886421" evidence="1">
    <location>
        <begin position="28"/>
        <end position="197"/>
    </location>
</feature>
<dbReference type="PROSITE" id="PS51257">
    <property type="entry name" value="PROKAR_LIPOPROTEIN"/>
    <property type="match status" value="1"/>
</dbReference>
<name>A0ABV3GT77_MICGL</name>
<reference evidence="3 4" key="1">
    <citation type="submission" date="2024-06" db="EMBL/GenBank/DDBJ databases">
        <title>The Natural Products Discovery Center: Release of the First 8490 Sequenced Strains for Exploring Actinobacteria Biosynthetic Diversity.</title>
        <authorList>
            <person name="Kalkreuter E."/>
            <person name="Kautsar S.A."/>
            <person name="Yang D."/>
            <person name="Bader C.D."/>
            <person name="Teijaro C.N."/>
            <person name="Fluegel L."/>
            <person name="Davis C.M."/>
            <person name="Simpson J.R."/>
            <person name="Lauterbach L."/>
            <person name="Steele A.D."/>
            <person name="Gui C."/>
            <person name="Meng S."/>
            <person name="Li G."/>
            <person name="Viehrig K."/>
            <person name="Ye F."/>
            <person name="Su P."/>
            <person name="Kiefer A.F."/>
            <person name="Nichols A."/>
            <person name="Cepeda A.J."/>
            <person name="Yan W."/>
            <person name="Fan B."/>
            <person name="Jiang Y."/>
            <person name="Adhikari A."/>
            <person name="Zheng C.-J."/>
            <person name="Schuster L."/>
            <person name="Cowan T.M."/>
            <person name="Smanski M.J."/>
            <person name="Chevrette M.G."/>
            <person name="De Carvalho L.P.S."/>
            <person name="Shen B."/>
        </authorList>
    </citation>
    <scope>NUCLEOTIDE SEQUENCE [LARGE SCALE GENOMIC DNA]</scope>
    <source>
        <strain evidence="3 4">NPDC050100</strain>
    </source>
</reference>
<dbReference type="RefSeq" id="WP_061253048.1">
    <property type="nucleotide sequence ID" value="NZ_JBFALK010000036.1"/>
</dbReference>
<dbReference type="CDD" id="cd11614">
    <property type="entry name" value="SAF_CpaB_FlgA_like"/>
    <property type="match status" value="1"/>
</dbReference>
<keyword evidence="1" id="KW-0732">Signal</keyword>
<comment type="caution">
    <text evidence="3">The sequence shown here is derived from an EMBL/GenBank/DDBJ whole genome shotgun (WGS) entry which is preliminary data.</text>
</comment>
<dbReference type="EMBL" id="JBFALK010000036">
    <property type="protein sequence ID" value="MEV0974835.1"/>
    <property type="molecule type" value="Genomic_DNA"/>
</dbReference>
<proteinExistence type="predicted"/>